<dbReference type="Proteomes" id="UP001497482">
    <property type="component" value="Chromosome 10"/>
</dbReference>
<feature type="region of interest" description="Disordered" evidence="1">
    <location>
        <begin position="60"/>
        <end position="89"/>
    </location>
</feature>
<reference evidence="2 3" key="1">
    <citation type="submission" date="2024-04" db="EMBL/GenBank/DDBJ databases">
        <authorList>
            <person name="Waldvogel A.-M."/>
            <person name="Schoenle A."/>
        </authorList>
    </citation>
    <scope>NUCLEOTIDE SEQUENCE [LARGE SCALE GENOMIC DNA]</scope>
</reference>
<gene>
    <name evidence="2" type="ORF">KC01_LOCUS3196</name>
</gene>
<accession>A0AAV2J133</accession>
<dbReference type="AlphaFoldDB" id="A0AAV2J133"/>
<proteinExistence type="predicted"/>
<evidence type="ECO:0000256" key="1">
    <source>
        <dbReference type="SAM" id="MobiDB-lite"/>
    </source>
</evidence>
<organism evidence="2 3">
    <name type="scientific">Knipowitschia caucasica</name>
    <name type="common">Caucasian dwarf goby</name>
    <name type="synonym">Pomatoschistus caucasicus</name>
    <dbReference type="NCBI Taxonomy" id="637954"/>
    <lineage>
        <taxon>Eukaryota</taxon>
        <taxon>Metazoa</taxon>
        <taxon>Chordata</taxon>
        <taxon>Craniata</taxon>
        <taxon>Vertebrata</taxon>
        <taxon>Euteleostomi</taxon>
        <taxon>Actinopterygii</taxon>
        <taxon>Neopterygii</taxon>
        <taxon>Teleostei</taxon>
        <taxon>Neoteleostei</taxon>
        <taxon>Acanthomorphata</taxon>
        <taxon>Gobiaria</taxon>
        <taxon>Gobiiformes</taxon>
        <taxon>Gobioidei</taxon>
        <taxon>Gobiidae</taxon>
        <taxon>Gobiinae</taxon>
        <taxon>Knipowitschia</taxon>
    </lineage>
</organism>
<sequence>MFRRYTSHKCQSQCVAELLPASPPVVTGAILGSPEFKFVAPLGSIFVLCQKTSADVEHGISEGGEEAISEPSPVCPRAKRGNSPPRFVL</sequence>
<protein>
    <submittedName>
        <fullName evidence="2">Uncharacterized protein</fullName>
    </submittedName>
</protein>
<name>A0AAV2J133_KNICA</name>
<keyword evidence="3" id="KW-1185">Reference proteome</keyword>
<dbReference type="EMBL" id="OZ035832">
    <property type="protein sequence ID" value="CAL1571010.1"/>
    <property type="molecule type" value="Genomic_DNA"/>
</dbReference>
<evidence type="ECO:0000313" key="2">
    <source>
        <dbReference type="EMBL" id="CAL1571010.1"/>
    </source>
</evidence>
<evidence type="ECO:0000313" key="3">
    <source>
        <dbReference type="Proteomes" id="UP001497482"/>
    </source>
</evidence>